<evidence type="ECO:0000313" key="1">
    <source>
        <dbReference type="EMBL" id="KAJ7560820.1"/>
    </source>
</evidence>
<organism evidence="1 2">
    <name type="scientific">Diphasiastrum complanatum</name>
    <name type="common">Issler's clubmoss</name>
    <name type="synonym">Lycopodium complanatum</name>
    <dbReference type="NCBI Taxonomy" id="34168"/>
    <lineage>
        <taxon>Eukaryota</taxon>
        <taxon>Viridiplantae</taxon>
        <taxon>Streptophyta</taxon>
        <taxon>Embryophyta</taxon>
        <taxon>Tracheophyta</taxon>
        <taxon>Lycopodiopsida</taxon>
        <taxon>Lycopodiales</taxon>
        <taxon>Lycopodiaceae</taxon>
        <taxon>Lycopodioideae</taxon>
        <taxon>Diphasiastrum</taxon>
    </lineage>
</organism>
<evidence type="ECO:0000313" key="2">
    <source>
        <dbReference type="Proteomes" id="UP001162992"/>
    </source>
</evidence>
<sequence>MEVRGMNGGCRAIGVMHPEVEMDLLGRTRPSHLVQAVREMGVGVEEIDLEIGAGDDDASFAHAAHALAVMSPEDQQDESQDTSLQHSQLGGVGGPPRKKKRVVKKWRDEWADTYKWAYVAVMEGTPRIFCSICKEYGRKHRRNPYGNEGSRNMQMSALEEHNNSLLHKEALRLQVASKDKGITLFERPIYIKTLLSKSAESIIEAVIRRDPHEGEFIQAVQEVVHSLEPVLSKNQQYMHVLESLLEPDRVIVFRVPWLDDKGEKHINRGFRVQFNQALGPYKGGMRFHPCVNLSVLKFLGFEQCCSLQTLKHALTTFSFGGAEGGSDFDPRHRSDLEIMRFCQSFMDELYRYIGPSQDTLTGDIGVGSKELGYLYGQYRRLTGQYDCALTGGINALANSNLHAEAAAHGMVYYAKHLFSDLNRELKGLRCLVSGAGKLALHVVEKLVSLGAIVMTVSDSKGYLLDDDGFDHSKLGTLKEIRSQQKGLREYMKRYPRGKYYDEAKPWNERCDVAFPCATQNEINHSDALALISAGCQVIIEGADMPCTAEAVDVLRKSKIFVAPSKAANAGGVAVSGLEIANKGNGLLWSAEEVDAKLQELMRDIYQKSMSTANACGFGKGNPEALVHGANIASFLRVAQAMLEQGVV</sequence>
<protein>
    <submittedName>
        <fullName evidence="1">Uncharacterized protein</fullName>
    </submittedName>
</protein>
<comment type="caution">
    <text evidence="1">The sequence shown here is derived from an EMBL/GenBank/DDBJ whole genome shotgun (WGS) entry which is preliminary data.</text>
</comment>
<reference evidence="2" key="1">
    <citation type="journal article" date="2024" name="Proc. Natl. Acad. Sci. U.S.A.">
        <title>Extraordinary preservation of gene collinearity over three hundred million years revealed in homosporous lycophytes.</title>
        <authorList>
            <person name="Li C."/>
            <person name="Wickell D."/>
            <person name="Kuo L.Y."/>
            <person name="Chen X."/>
            <person name="Nie B."/>
            <person name="Liao X."/>
            <person name="Peng D."/>
            <person name="Ji J."/>
            <person name="Jenkins J."/>
            <person name="Williams M."/>
            <person name="Shu S."/>
            <person name="Plott C."/>
            <person name="Barry K."/>
            <person name="Rajasekar S."/>
            <person name="Grimwood J."/>
            <person name="Han X."/>
            <person name="Sun S."/>
            <person name="Hou Z."/>
            <person name="He W."/>
            <person name="Dai G."/>
            <person name="Sun C."/>
            <person name="Schmutz J."/>
            <person name="Leebens-Mack J.H."/>
            <person name="Li F.W."/>
            <person name="Wang L."/>
        </authorList>
    </citation>
    <scope>NUCLEOTIDE SEQUENCE [LARGE SCALE GENOMIC DNA]</scope>
    <source>
        <strain evidence="2">cv. PW_Plant_1</strain>
    </source>
</reference>
<keyword evidence="2" id="KW-1185">Reference proteome</keyword>
<dbReference type="Proteomes" id="UP001162992">
    <property type="component" value="Chromosome 3"/>
</dbReference>
<dbReference type="EMBL" id="CM055094">
    <property type="protein sequence ID" value="KAJ7560820.1"/>
    <property type="molecule type" value="Genomic_DNA"/>
</dbReference>
<proteinExistence type="predicted"/>
<accession>A0ACC2E2T5</accession>
<name>A0ACC2E2T5_DIPCM</name>
<gene>
    <name evidence="1" type="ORF">O6H91_03G001100</name>
</gene>